<name>T1EFA2_HELRO</name>
<evidence type="ECO:0000256" key="4">
    <source>
        <dbReference type="ARBA" id="ARBA00022989"/>
    </source>
</evidence>
<evidence type="ECO:0000313" key="14">
    <source>
        <dbReference type="Proteomes" id="UP000015101"/>
    </source>
</evidence>
<evidence type="ECO:0000256" key="5">
    <source>
        <dbReference type="ARBA" id="ARBA00023040"/>
    </source>
</evidence>
<keyword evidence="6 10" id="KW-0472">Membrane</keyword>
<dbReference type="PROSITE" id="PS00237">
    <property type="entry name" value="G_PROTEIN_RECEP_F1_1"/>
    <property type="match status" value="1"/>
</dbReference>
<dbReference type="Gene3D" id="1.20.1070.10">
    <property type="entry name" value="Rhodopsin 7-helix transmembrane proteins"/>
    <property type="match status" value="1"/>
</dbReference>
<keyword evidence="4 10" id="KW-1133">Transmembrane helix</keyword>
<feature type="transmembrane region" description="Helical" evidence="10">
    <location>
        <begin position="283"/>
        <end position="304"/>
    </location>
</feature>
<gene>
    <name evidence="13" type="primary">20195254</name>
    <name evidence="12" type="ORF">HELRODRAFT_111311</name>
</gene>
<feature type="transmembrane region" description="Helical" evidence="10">
    <location>
        <begin position="177"/>
        <end position="196"/>
    </location>
</feature>
<dbReference type="InterPro" id="IPR017452">
    <property type="entry name" value="GPCR_Rhodpsn_7TM"/>
</dbReference>
<feature type="transmembrane region" description="Helical" evidence="10">
    <location>
        <begin position="98"/>
        <end position="118"/>
    </location>
</feature>
<accession>T1EFA2</accession>
<dbReference type="InterPro" id="IPR000276">
    <property type="entry name" value="GPCR_Rhodpsn"/>
</dbReference>
<dbReference type="RefSeq" id="XP_009016737.1">
    <property type="nucleotide sequence ID" value="XM_009018489.1"/>
</dbReference>
<evidence type="ECO:0000259" key="11">
    <source>
        <dbReference type="PROSITE" id="PS50262"/>
    </source>
</evidence>
<reference evidence="13" key="3">
    <citation type="submission" date="2015-06" db="UniProtKB">
        <authorList>
            <consortium name="EnsemblMetazoa"/>
        </authorList>
    </citation>
    <scope>IDENTIFICATION</scope>
</reference>
<protein>
    <recommendedName>
        <fullName evidence="11">G-protein coupled receptors family 1 profile domain-containing protein</fullName>
    </recommendedName>
</protein>
<dbReference type="STRING" id="6412.T1EFA2"/>
<dbReference type="InterPro" id="IPR000611">
    <property type="entry name" value="NPY_rcpt"/>
</dbReference>
<evidence type="ECO:0000313" key="13">
    <source>
        <dbReference type="EnsemblMetazoa" id="HelroP111311"/>
    </source>
</evidence>
<evidence type="ECO:0000256" key="1">
    <source>
        <dbReference type="ARBA" id="ARBA00004141"/>
    </source>
</evidence>
<keyword evidence="8 9" id="KW-0807">Transducer</keyword>
<dbReference type="EMBL" id="KB096365">
    <property type="protein sequence ID" value="ESO05422.1"/>
    <property type="molecule type" value="Genomic_DNA"/>
</dbReference>
<dbReference type="InParanoid" id="T1EFA2"/>
<proteinExistence type="inferred from homology"/>
<evidence type="ECO:0000256" key="9">
    <source>
        <dbReference type="RuleBase" id="RU000688"/>
    </source>
</evidence>
<dbReference type="GO" id="GO:0007186">
    <property type="term" value="P:G protein-coupled receptor signaling pathway"/>
    <property type="evidence" value="ECO:0000318"/>
    <property type="project" value="GO_Central"/>
</dbReference>
<evidence type="ECO:0000313" key="12">
    <source>
        <dbReference type="EMBL" id="ESO05422.1"/>
    </source>
</evidence>
<dbReference type="FunFam" id="1.20.1070.10:FF:000813">
    <property type="entry name" value="Uncharacterized protein"/>
    <property type="match status" value="1"/>
</dbReference>
<keyword evidence="3 9" id="KW-0812">Transmembrane</keyword>
<dbReference type="PROSITE" id="PS50262">
    <property type="entry name" value="G_PROTEIN_RECEP_F1_2"/>
    <property type="match status" value="1"/>
</dbReference>
<dbReference type="GO" id="GO:0032870">
    <property type="term" value="P:cellular response to hormone stimulus"/>
    <property type="evidence" value="ECO:0000318"/>
    <property type="project" value="GO_Central"/>
</dbReference>
<evidence type="ECO:0000256" key="3">
    <source>
        <dbReference type="ARBA" id="ARBA00022692"/>
    </source>
</evidence>
<feature type="transmembrane region" description="Helical" evidence="10">
    <location>
        <begin position="324"/>
        <end position="348"/>
    </location>
</feature>
<keyword evidence="14" id="KW-1185">Reference proteome</keyword>
<dbReference type="EnsemblMetazoa" id="HelroT111311">
    <property type="protein sequence ID" value="HelroP111311"/>
    <property type="gene ID" value="HelroG111311"/>
</dbReference>
<dbReference type="GeneID" id="20195254"/>
<comment type="similarity">
    <text evidence="2 9">Belongs to the G-protein coupled receptor 1 family.</text>
</comment>
<dbReference type="CTD" id="20195254"/>
<comment type="subcellular location">
    <subcellularLocation>
        <location evidence="1">Membrane</location>
        <topology evidence="1">Multi-pass membrane protein</topology>
    </subcellularLocation>
</comment>
<dbReference type="Proteomes" id="UP000015101">
    <property type="component" value="Unassembled WGS sequence"/>
</dbReference>
<reference evidence="12 14" key="2">
    <citation type="journal article" date="2013" name="Nature">
        <title>Insights into bilaterian evolution from three spiralian genomes.</title>
        <authorList>
            <person name="Simakov O."/>
            <person name="Marletaz F."/>
            <person name="Cho S.J."/>
            <person name="Edsinger-Gonzales E."/>
            <person name="Havlak P."/>
            <person name="Hellsten U."/>
            <person name="Kuo D.H."/>
            <person name="Larsson T."/>
            <person name="Lv J."/>
            <person name="Arendt D."/>
            <person name="Savage R."/>
            <person name="Osoegawa K."/>
            <person name="de Jong P."/>
            <person name="Grimwood J."/>
            <person name="Chapman J.A."/>
            <person name="Shapiro H."/>
            <person name="Aerts A."/>
            <person name="Otillar R.P."/>
            <person name="Terry A.Y."/>
            <person name="Boore J.L."/>
            <person name="Grigoriev I.V."/>
            <person name="Lindberg D.R."/>
            <person name="Seaver E.C."/>
            <person name="Weisblat D.A."/>
            <person name="Putnam N.H."/>
            <person name="Rokhsar D.S."/>
        </authorList>
    </citation>
    <scope>NUCLEOTIDE SEQUENCE</scope>
</reference>
<dbReference type="GO" id="GO:0004983">
    <property type="term" value="F:neuropeptide Y receptor activity"/>
    <property type="evidence" value="ECO:0007669"/>
    <property type="project" value="InterPro"/>
</dbReference>
<dbReference type="eggNOG" id="KOG4219">
    <property type="taxonomic scope" value="Eukaryota"/>
</dbReference>
<evidence type="ECO:0000256" key="2">
    <source>
        <dbReference type="ARBA" id="ARBA00010663"/>
    </source>
</evidence>
<keyword evidence="7 9" id="KW-0675">Receptor</keyword>
<dbReference type="PANTHER" id="PTHR45695:SF9">
    <property type="entry name" value="LEUCOKININ RECEPTOR"/>
    <property type="match status" value="1"/>
</dbReference>
<sequence>MNANISSILVQHLQNNQLFPLDDNFNKNVTSISLFLNASLHQQGTDTPQQHDFSLSFSTQILLIVIYTFTTLMSVVGNALVIVVFLVGRRSRTDLRWFLVNLAGADLVMALFCMPFTFTSTMLGTWIFSFPMCPVVLFMQSLSVTASVCTITAIGIDRFWVVYYPLKSRITKSRSRLVITCIWLLSLLLSSVQIFVGRVKVVNTDDKLFESVECTEIWPEPEDLYCRLYTIYLFLVTYLLPLLILTYTYGMVSRKLWTRTAPGNADRSRDFQQLQSKKKVIKMLVLVVTFFGVCWLPLHLFFFVLNFYRDMDVVWTPPEKMVYIAFYCCAHWLAMSNSFVNPIIYGFFNESFRVSPSFISVHIFSHSSNFSN</sequence>
<keyword evidence="5 9" id="KW-0297">G-protein coupled receptor</keyword>
<evidence type="ECO:0000256" key="7">
    <source>
        <dbReference type="ARBA" id="ARBA00023170"/>
    </source>
</evidence>
<dbReference type="SMART" id="SM01381">
    <property type="entry name" value="7TM_GPCR_Srsx"/>
    <property type="match status" value="1"/>
</dbReference>
<dbReference type="HOGENOM" id="CLU_009579_6_1_1"/>
<dbReference type="Pfam" id="PF00001">
    <property type="entry name" value="7tm_1"/>
    <property type="match status" value="1"/>
</dbReference>
<dbReference type="AlphaFoldDB" id="T1EFA2"/>
<dbReference type="KEGG" id="hro:HELRODRAFT_111311"/>
<dbReference type="PRINTS" id="PR01012">
    <property type="entry name" value="NRPEPTIDEYR"/>
</dbReference>
<dbReference type="GO" id="GO:0004930">
    <property type="term" value="F:G protein-coupled receptor activity"/>
    <property type="evidence" value="ECO:0000318"/>
    <property type="project" value="GO_Central"/>
</dbReference>
<feature type="transmembrane region" description="Helical" evidence="10">
    <location>
        <begin position="229"/>
        <end position="249"/>
    </location>
</feature>
<dbReference type="PRINTS" id="PR00237">
    <property type="entry name" value="GPCRRHODOPSN"/>
</dbReference>
<feature type="transmembrane region" description="Helical" evidence="10">
    <location>
        <begin position="61"/>
        <end position="86"/>
    </location>
</feature>
<evidence type="ECO:0000256" key="6">
    <source>
        <dbReference type="ARBA" id="ARBA00023136"/>
    </source>
</evidence>
<evidence type="ECO:0000256" key="10">
    <source>
        <dbReference type="SAM" id="Phobius"/>
    </source>
</evidence>
<dbReference type="GO" id="GO:0005886">
    <property type="term" value="C:plasma membrane"/>
    <property type="evidence" value="ECO:0000318"/>
    <property type="project" value="GO_Central"/>
</dbReference>
<dbReference type="OrthoDB" id="5981855at2759"/>
<organism evidence="13 14">
    <name type="scientific">Helobdella robusta</name>
    <name type="common">Californian leech</name>
    <dbReference type="NCBI Taxonomy" id="6412"/>
    <lineage>
        <taxon>Eukaryota</taxon>
        <taxon>Metazoa</taxon>
        <taxon>Spiralia</taxon>
        <taxon>Lophotrochozoa</taxon>
        <taxon>Annelida</taxon>
        <taxon>Clitellata</taxon>
        <taxon>Hirudinea</taxon>
        <taxon>Rhynchobdellida</taxon>
        <taxon>Glossiphoniidae</taxon>
        <taxon>Helobdella</taxon>
    </lineage>
</organism>
<feature type="domain" description="G-protein coupled receptors family 1 profile" evidence="11">
    <location>
        <begin position="77"/>
        <end position="345"/>
    </location>
</feature>
<dbReference type="PANTHER" id="PTHR45695">
    <property type="entry name" value="LEUCOKININ RECEPTOR-RELATED"/>
    <property type="match status" value="1"/>
</dbReference>
<dbReference type="OMA" id="AHWIAMS"/>
<dbReference type="SUPFAM" id="SSF81321">
    <property type="entry name" value="Family A G protein-coupled receptor-like"/>
    <property type="match status" value="1"/>
</dbReference>
<evidence type="ECO:0000256" key="8">
    <source>
        <dbReference type="ARBA" id="ARBA00023224"/>
    </source>
</evidence>
<dbReference type="EMBL" id="AMQM01003936">
    <property type="status" value="NOT_ANNOTATED_CDS"/>
    <property type="molecule type" value="Genomic_DNA"/>
</dbReference>
<feature type="transmembrane region" description="Helical" evidence="10">
    <location>
        <begin position="138"/>
        <end position="156"/>
    </location>
</feature>
<reference evidence="14" key="1">
    <citation type="submission" date="2012-12" db="EMBL/GenBank/DDBJ databases">
        <authorList>
            <person name="Hellsten U."/>
            <person name="Grimwood J."/>
            <person name="Chapman J.A."/>
            <person name="Shapiro H."/>
            <person name="Aerts A."/>
            <person name="Otillar R.P."/>
            <person name="Terry A.Y."/>
            <person name="Boore J.L."/>
            <person name="Simakov O."/>
            <person name="Marletaz F."/>
            <person name="Cho S.-J."/>
            <person name="Edsinger-Gonzales E."/>
            <person name="Havlak P."/>
            <person name="Kuo D.-H."/>
            <person name="Larsson T."/>
            <person name="Lv J."/>
            <person name="Arendt D."/>
            <person name="Savage R."/>
            <person name="Osoegawa K."/>
            <person name="de Jong P."/>
            <person name="Lindberg D.R."/>
            <person name="Seaver E.C."/>
            <person name="Weisblat D.A."/>
            <person name="Putnam N.H."/>
            <person name="Grigoriev I.V."/>
            <person name="Rokhsar D.S."/>
        </authorList>
    </citation>
    <scope>NUCLEOTIDE SEQUENCE</scope>
</reference>